<dbReference type="CDD" id="cd12797">
    <property type="entry name" value="M23_peptidase"/>
    <property type="match status" value="1"/>
</dbReference>
<protein>
    <recommendedName>
        <fullName evidence="2">M23ase beta-sheet core domain-containing protein</fullName>
    </recommendedName>
</protein>
<organism evidence="3 4">
    <name type="scientific">Kitasatospora terrestris</name>
    <dbReference type="NCBI Taxonomy" id="258051"/>
    <lineage>
        <taxon>Bacteria</taxon>
        <taxon>Bacillati</taxon>
        <taxon>Actinomycetota</taxon>
        <taxon>Actinomycetes</taxon>
        <taxon>Kitasatosporales</taxon>
        <taxon>Streptomycetaceae</taxon>
        <taxon>Kitasatospora</taxon>
    </lineage>
</organism>
<feature type="compositionally biased region" description="Polar residues" evidence="1">
    <location>
        <begin position="1"/>
        <end position="13"/>
    </location>
</feature>
<accession>A0ABP9DU66</accession>
<dbReference type="PANTHER" id="PTHR21666">
    <property type="entry name" value="PEPTIDASE-RELATED"/>
    <property type="match status" value="1"/>
</dbReference>
<dbReference type="InterPro" id="IPR050570">
    <property type="entry name" value="Cell_wall_metabolism_enzyme"/>
</dbReference>
<sequence>MASTQTADSSGAATSLLDHPTGHDTRHRLPRQSRGTGPLLGVTAMTAALGATGFAAAPAGHAADAPAAPSVTAPDEASGTVLSADPGLALAARIQQQADGRRTAADESARIAAAQEAEARRAAQEAAVPLGDHALPVTGYRLAAQFAQAGAHWAHLHTGLDFAARTGTPVTAVTGGTVTSAGWSGPYGYRVIQTLPDGTELWYCHLARITTPAGPVTTGTVLGTVGATGNVTGVTGPHLHLEVRPDGAAPIDPLTWLGSHGLTP</sequence>
<dbReference type="EMBL" id="BAABIS010000001">
    <property type="protein sequence ID" value="GAA4860176.1"/>
    <property type="molecule type" value="Genomic_DNA"/>
</dbReference>
<dbReference type="SUPFAM" id="SSF51261">
    <property type="entry name" value="Duplicated hybrid motif"/>
    <property type="match status" value="1"/>
</dbReference>
<evidence type="ECO:0000313" key="3">
    <source>
        <dbReference type="EMBL" id="GAA4860176.1"/>
    </source>
</evidence>
<reference evidence="4" key="1">
    <citation type="journal article" date="2019" name="Int. J. Syst. Evol. Microbiol.">
        <title>The Global Catalogue of Microorganisms (GCM) 10K type strain sequencing project: providing services to taxonomists for standard genome sequencing and annotation.</title>
        <authorList>
            <consortium name="The Broad Institute Genomics Platform"/>
            <consortium name="The Broad Institute Genome Sequencing Center for Infectious Disease"/>
            <person name="Wu L."/>
            <person name="Ma J."/>
        </authorList>
    </citation>
    <scope>NUCLEOTIDE SEQUENCE [LARGE SCALE GENOMIC DNA]</scope>
    <source>
        <strain evidence="4">JCM 13006</strain>
    </source>
</reference>
<comment type="caution">
    <text evidence="3">The sequence shown here is derived from an EMBL/GenBank/DDBJ whole genome shotgun (WGS) entry which is preliminary data.</text>
</comment>
<dbReference type="PANTHER" id="PTHR21666:SF270">
    <property type="entry name" value="MUREIN HYDROLASE ACTIVATOR ENVC"/>
    <property type="match status" value="1"/>
</dbReference>
<keyword evidence="4" id="KW-1185">Reference proteome</keyword>
<dbReference type="Proteomes" id="UP001501752">
    <property type="component" value="Unassembled WGS sequence"/>
</dbReference>
<dbReference type="InterPro" id="IPR011055">
    <property type="entry name" value="Dup_hybrid_motif"/>
</dbReference>
<evidence type="ECO:0000313" key="4">
    <source>
        <dbReference type="Proteomes" id="UP001501752"/>
    </source>
</evidence>
<dbReference type="Gene3D" id="2.70.70.10">
    <property type="entry name" value="Glucose Permease (Domain IIA)"/>
    <property type="match status" value="1"/>
</dbReference>
<gene>
    <name evidence="3" type="ORF">GCM10023235_42610</name>
</gene>
<feature type="domain" description="M23ase beta-sheet core" evidence="2">
    <location>
        <begin position="156"/>
        <end position="253"/>
    </location>
</feature>
<dbReference type="InterPro" id="IPR016047">
    <property type="entry name" value="M23ase_b-sheet_dom"/>
</dbReference>
<proteinExistence type="predicted"/>
<evidence type="ECO:0000256" key="1">
    <source>
        <dbReference type="SAM" id="MobiDB-lite"/>
    </source>
</evidence>
<feature type="region of interest" description="Disordered" evidence="1">
    <location>
        <begin position="1"/>
        <end position="38"/>
    </location>
</feature>
<dbReference type="RefSeq" id="WP_345698446.1">
    <property type="nucleotide sequence ID" value="NZ_BAABIS010000001.1"/>
</dbReference>
<dbReference type="Pfam" id="PF01551">
    <property type="entry name" value="Peptidase_M23"/>
    <property type="match status" value="1"/>
</dbReference>
<name>A0ABP9DU66_9ACTN</name>
<evidence type="ECO:0000259" key="2">
    <source>
        <dbReference type="Pfam" id="PF01551"/>
    </source>
</evidence>